<dbReference type="AlphaFoldDB" id="A0AAW5HWR4"/>
<dbReference type="InterPro" id="IPR013403">
    <property type="entry name" value="CRISPR-assoc_prot_Csb1/Cas7u"/>
</dbReference>
<dbReference type="Pfam" id="PF09617">
    <property type="entry name" value="Cas_GSU0053"/>
    <property type="match status" value="1"/>
</dbReference>
<gene>
    <name evidence="1" type="primary">cas7u</name>
    <name evidence="1" type="ORF">JMN37_06545</name>
</gene>
<organism evidence="1 2">
    <name type="scientific">Corynebacterium lipophilum</name>
    <dbReference type="NCBI Taxonomy" id="2804918"/>
    <lineage>
        <taxon>Bacteria</taxon>
        <taxon>Bacillati</taxon>
        <taxon>Actinomycetota</taxon>
        <taxon>Actinomycetes</taxon>
        <taxon>Mycobacteriales</taxon>
        <taxon>Corynebacteriaceae</taxon>
        <taxon>Corynebacterium</taxon>
    </lineage>
</organism>
<sequence>MSHDSLSKNYAAITYVGDMVPTAGRGAPIAPPTYIGSSDGAAFARSEAQPVPTPESGYREFAKDPDSGALVLRPSVVVNSLGAEATRIETAIIENEDLLGLKLPGIFLDHEKTSDEKLLEVATKALKKKDAAPYDEKFLAEMLRNDLRQAEASTWVTSHRHADAYIRHSEIDGKQIWADRDSEVYRIITNASADRADLLFRYFPNSALFGFWLSSVAPRRHKLARSLSSVMTGYDAHDIAYGATKGDVLGGISAEVNLQRDDKTLELCEGGDQSPSEFGLGPVPNAPTTKAFSCGSILRQSSVSLTNLRHLKVPGNREASHLIADVLAWLGIFGLLVTQDDNFLRSGCDLVTVQSTSGFKRITAAGTAEDWDIDLDAAIAGFQAAYGRLPEELRFAEPIYTEYPEAILAARATTILNESKASKSEKGKKKSEKGKK</sequence>
<name>A0AAW5HWR4_9CORY</name>
<keyword evidence="2" id="KW-1185">Reference proteome</keyword>
<reference evidence="1 2" key="1">
    <citation type="submission" date="2021-01" db="EMBL/GenBank/DDBJ databases">
        <title>Identification and Characterization of Corynebacterium sp.</title>
        <authorList>
            <person name="Luo Q."/>
            <person name="Qu P."/>
            <person name="Chen Q."/>
        </authorList>
    </citation>
    <scope>NUCLEOTIDE SEQUENCE [LARGE SCALE GENOMIC DNA]</scope>
    <source>
        <strain evidence="1 2">MC-18</strain>
    </source>
</reference>
<dbReference type="EMBL" id="JAEUWV010000007">
    <property type="protein sequence ID" value="MCO6394634.1"/>
    <property type="molecule type" value="Genomic_DNA"/>
</dbReference>
<accession>A0AAW5HWR4</accession>
<comment type="caution">
    <text evidence="1">The sequence shown here is derived from an EMBL/GenBank/DDBJ whole genome shotgun (WGS) entry which is preliminary data.</text>
</comment>
<dbReference type="RefSeq" id="WP_071573899.1">
    <property type="nucleotide sequence ID" value="NZ_JAEUWV010000007.1"/>
</dbReference>
<protein>
    <submittedName>
        <fullName evidence="1">Type I-U CRISPR-associated protein Cas7</fullName>
    </submittedName>
</protein>
<evidence type="ECO:0000313" key="2">
    <source>
        <dbReference type="Proteomes" id="UP001205920"/>
    </source>
</evidence>
<evidence type="ECO:0000313" key="1">
    <source>
        <dbReference type="EMBL" id="MCO6394634.1"/>
    </source>
</evidence>
<proteinExistence type="predicted"/>
<dbReference type="NCBIfam" id="TIGR02570">
    <property type="entry name" value="cas7_GSU0053"/>
    <property type="match status" value="1"/>
</dbReference>
<dbReference type="Proteomes" id="UP001205920">
    <property type="component" value="Unassembled WGS sequence"/>
</dbReference>